<dbReference type="InParanoid" id="A0A0C3DCB8"/>
<dbReference type="HOGENOM" id="CLU_2513977_0_0_1"/>
<evidence type="ECO:0000256" key="2">
    <source>
        <dbReference type="ARBA" id="ARBA00010617"/>
    </source>
</evidence>
<dbReference type="Gene3D" id="1.10.630.10">
    <property type="entry name" value="Cytochrome P450"/>
    <property type="match status" value="1"/>
</dbReference>
<evidence type="ECO:0000256" key="5">
    <source>
        <dbReference type="ARBA" id="ARBA00023002"/>
    </source>
</evidence>
<keyword evidence="5 8" id="KW-0560">Oxidoreductase</keyword>
<evidence type="ECO:0000313" key="9">
    <source>
        <dbReference type="EMBL" id="KIM58365.1"/>
    </source>
</evidence>
<protein>
    <recommendedName>
        <fullName evidence="11">Cytochrome P450</fullName>
    </recommendedName>
</protein>
<evidence type="ECO:0000256" key="8">
    <source>
        <dbReference type="RuleBase" id="RU000461"/>
    </source>
</evidence>
<dbReference type="GO" id="GO:0004497">
    <property type="term" value="F:monooxygenase activity"/>
    <property type="evidence" value="ECO:0007669"/>
    <property type="project" value="UniProtKB-KW"/>
</dbReference>
<evidence type="ECO:0000256" key="1">
    <source>
        <dbReference type="ARBA" id="ARBA00001971"/>
    </source>
</evidence>
<keyword evidence="7 8" id="KW-0503">Monooxygenase</keyword>
<evidence type="ECO:0008006" key="11">
    <source>
        <dbReference type="Google" id="ProtNLM"/>
    </source>
</evidence>
<dbReference type="Proteomes" id="UP000053989">
    <property type="component" value="Unassembled WGS sequence"/>
</dbReference>
<keyword evidence="4 8" id="KW-0479">Metal-binding</keyword>
<gene>
    <name evidence="9" type="ORF">SCLCIDRAFT_28146</name>
</gene>
<comment type="similarity">
    <text evidence="2 8">Belongs to the cytochrome P450 family.</text>
</comment>
<evidence type="ECO:0000256" key="3">
    <source>
        <dbReference type="ARBA" id="ARBA00022617"/>
    </source>
</evidence>
<dbReference type="InterPro" id="IPR001128">
    <property type="entry name" value="Cyt_P450"/>
</dbReference>
<proteinExistence type="inferred from homology"/>
<dbReference type="EMBL" id="KN822087">
    <property type="protein sequence ID" value="KIM58365.1"/>
    <property type="molecule type" value="Genomic_DNA"/>
</dbReference>
<dbReference type="GO" id="GO:0016705">
    <property type="term" value="F:oxidoreductase activity, acting on paired donors, with incorporation or reduction of molecular oxygen"/>
    <property type="evidence" value="ECO:0007669"/>
    <property type="project" value="InterPro"/>
</dbReference>
<sequence length="85" mass="9261">MAFHPERFLARGGKEPETDPFTIAFGFGRRICPGLHVANESLWLSAVASLTVFDISKAVENGVEITPEVDPSFHNIRYASGTAVL</sequence>
<comment type="cofactor">
    <cofactor evidence="1">
        <name>heme</name>
        <dbReference type="ChEBI" id="CHEBI:30413"/>
    </cofactor>
</comment>
<dbReference type="InterPro" id="IPR036396">
    <property type="entry name" value="Cyt_P450_sf"/>
</dbReference>
<name>A0A0C3DCB8_9AGAM</name>
<evidence type="ECO:0000256" key="4">
    <source>
        <dbReference type="ARBA" id="ARBA00022723"/>
    </source>
</evidence>
<dbReference type="STRING" id="1036808.A0A0C3DCB8"/>
<dbReference type="InterPro" id="IPR017972">
    <property type="entry name" value="Cyt_P450_CS"/>
</dbReference>
<dbReference type="GO" id="GO:0020037">
    <property type="term" value="F:heme binding"/>
    <property type="evidence" value="ECO:0007669"/>
    <property type="project" value="InterPro"/>
</dbReference>
<dbReference type="GO" id="GO:0005506">
    <property type="term" value="F:iron ion binding"/>
    <property type="evidence" value="ECO:0007669"/>
    <property type="project" value="InterPro"/>
</dbReference>
<dbReference type="Pfam" id="PF00067">
    <property type="entry name" value="p450"/>
    <property type="match status" value="1"/>
</dbReference>
<reference evidence="9 10" key="1">
    <citation type="submission" date="2014-04" db="EMBL/GenBank/DDBJ databases">
        <authorList>
            <consortium name="DOE Joint Genome Institute"/>
            <person name="Kuo A."/>
            <person name="Kohler A."/>
            <person name="Nagy L.G."/>
            <person name="Floudas D."/>
            <person name="Copeland A."/>
            <person name="Barry K.W."/>
            <person name="Cichocki N."/>
            <person name="Veneault-Fourrey C."/>
            <person name="LaButti K."/>
            <person name="Lindquist E.A."/>
            <person name="Lipzen A."/>
            <person name="Lundell T."/>
            <person name="Morin E."/>
            <person name="Murat C."/>
            <person name="Sun H."/>
            <person name="Tunlid A."/>
            <person name="Henrissat B."/>
            <person name="Grigoriev I.V."/>
            <person name="Hibbett D.S."/>
            <person name="Martin F."/>
            <person name="Nordberg H.P."/>
            <person name="Cantor M.N."/>
            <person name="Hua S.X."/>
        </authorList>
    </citation>
    <scope>NUCLEOTIDE SEQUENCE [LARGE SCALE GENOMIC DNA]</scope>
    <source>
        <strain evidence="9 10">Foug A</strain>
    </source>
</reference>
<dbReference type="OrthoDB" id="2789670at2759"/>
<organism evidence="9 10">
    <name type="scientific">Scleroderma citrinum Foug A</name>
    <dbReference type="NCBI Taxonomy" id="1036808"/>
    <lineage>
        <taxon>Eukaryota</taxon>
        <taxon>Fungi</taxon>
        <taxon>Dikarya</taxon>
        <taxon>Basidiomycota</taxon>
        <taxon>Agaricomycotina</taxon>
        <taxon>Agaricomycetes</taxon>
        <taxon>Agaricomycetidae</taxon>
        <taxon>Boletales</taxon>
        <taxon>Sclerodermatineae</taxon>
        <taxon>Sclerodermataceae</taxon>
        <taxon>Scleroderma</taxon>
    </lineage>
</organism>
<dbReference type="SUPFAM" id="SSF48264">
    <property type="entry name" value="Cytochrome P450"/>
    <property type="match status" value="1"/>
</dbReference>
<reference evidence="10" key="2">
    <citation type="submission" date="2015-01" db="EMBL/GenBank/DDBJ databases">
        <title>Evolutionary Origins and Diversification of the Mycorrhizal Mutualists.</title>
        <authorList>
            <consortium name="DOE Joint Genome Institute"/>
            <consortium name="Mycorrhizal Genomics Consortium"/>
            <person name="Kohler A."/>
            <person name="Kuo A."/>
            <person name="Nagy L.G."/>
            <person name="Floudas D."/>
            <person name="Copeland A."/>
            <person name="Barry K.W."/>
            <person name="Cichocki N."/>
            <person name="Veneault-Fourrey C."/>
            <person name="LaButti K."/>
            <person name="Lindquist E.A."/>
            <person name="Lipzen A."/>
            <person name="Lundell T."/>
            <person name="Morin E."/>
            <person name="Murat C."/>
            <person name="Riley R."/>
            <person name="Ohm R."/>
            <person name="Sun H."/>
            <person name="Tunlid A."/>
            <person name="Henrissat B."/>
            <person name="Grigoriev I.V."/>
            <person name="Hibbett D.S."/>
            <person name="Martin F."/>
        </authorList>
    </citation>
    <scope>NUCLEOTIDE SEQUENCE [LARGE SCALE GENOMIC DNA]</scope>
    <source>
        <strain evidence="10">Foug A</strain>
    </source>
</reference>
<keyword evidence="10" id="KW-1185">Reference proteome</keyword>
<keyword evidence="6 8" id="KW-0408">Iron</keyword>
<evidence type="ECO:0000313" key="10">
    <source>
        <dbReference type="Proteomes" id="UP000053989"/>
    </source>
</evidence>
<evidence type="ECO:0000256" key="6">
    <source>
        <dbReference type="ARBA" id="ARBA00023004"/>
    </source>
</evidence>
<dbReference type="PROSITE" id="PS00086">
    <property type="entry name" value="CYTOCHROME_P450"/>
    <property type="match status" value="1"/>
</dbReference>
<keyword evidence="3 8" id="KW-0349">Heme</keyword>
<evidence type="ECO:0000256" key="7">
    <source>
        <dbReference type="ARBA" id="ARBA00023033"/>
    </source>
</evidence>
<dbReference type="PANTHER" id="PTHR46300">
    <property type="entry name" value="P450, PUTATIVE (EUROFUNG)-RELATED-RELATED"/>
    <property type="match status" value="1"/>
</dbReference>
<dbReference type="AlphaFoldDB" id="A0A0C3DCB8"/>
<accession>A0A0C3DCB8</accession>
<dbReference type="PANTHER" id="PTHR46300:SF7">
    <property type="entry name" value="P450, PUTATIVE (EUROFUNG)-RELATED"/>
    <property type="match status" value="1"/>
</dbReference>
<dbReference type="InterPro" id="IPR050364">
    <property type="entry name" value="Cytochrome_P450_fung"/>
</dbReference>